<dbReference type="GO" id="GO:0016757">
    <property type="term" value="F:glycosyltransferase activity"/>
    <property type="evidence" value="ECO:0007669"/>
    <property type="project" value="InterPro"/>
</dbReference>
<sequence length="341" mass="39413">MEKNKIGIYPWAEALEKQGDKHQILFYEALEKNNYNVVKIKYKRGLPLKHALKQNVDLLVLDWVHSFYTSQSIINTVIKAFLGYLDLVFLKKDKTIITWNLHNLQRHDGKFGAIEKFCFKKLAKKVDYIRVFNKSHVNKVSEYLKIAKSKIIVIPQGPYIYNSSVAVNIHERYIIPNNKNILLVFGSIRSGKGIDKFLKSFVQCKTENFYLLVAGKASEMPLNSEINEIIKDSNNIIFDNRFIPDEEVNAYFKSCQYVVLPYENTLNSGILLLAKSNDSRLLANENFKEYAENGDVIGDLFIAEALQESLNQLIIKKRDIPRISPPNWDSVVKKFEKILNE</sequence>
<dbReference type="Gene3D" id="3.40.50.2000">
    <property type="entry name" value="Glycogen Phosphorylase B"/>
    <property type="match status" value="2"/>
</dbReference>
<dbReference type="RefSeq" id="WP_138949702.1">
    <property type="nucleotide sequence ID" value="NZ_CP040749.1"/>
</dbReference>
<gene>
    <name evidence="2" type="ORF">FF125_10375</name>
</gene>
<dbReference type="EMBL" id="CP040749">
    <property type="protein sequence ID" value="QCX38818.1"/>
    <property type="molecule type" value="Genomic_DNA"/>
</dbReference>
<dbReference type="Proteomes" id="UP000306229">
    <property type="component" value="Chromosome"/>
</dbReference>
<evidence type="ECO:0000313" key="2">
    <source>
        <dbReference type="EMBL" id="QCX38818.1"/>
    </source>
</evidence>
<feature type="domain" description="Glycosyl transferase family 1" evidence="1">
    <location>
        <begin position="169"/>
        <end position="261"/>
    </location>
</feature>
<evidence type="ECO:0000259" key="1">
    <source>
        <dbReference type="Pfam" id="PF00534"/>
    </source>
</evidence>
<keyword evidence="3" id="KW-1185">Reference proteome</keyword>
<organism evidence="2 3">
    <name type="scientific">Aureibaculum algae</name>
    <dbReference type="NCBI Taxonomy" id="2584122"/>
    <lineage>
        <taxon>Bacteria</taxon>
        <taxon>Pseudomonadati</taxon>
        <taxon>Bacteroidota</taxon>
        <taxon>Flavobacteriia</taxon>
        <taxon>Flavobacteriales</taxon>
        <taxon>Flavobacteriaceae</taxon>
        <taxon>Aureibaculum</taxon>
    </lineage>
</organism>
<dbReference type="InterPro" id="IPR001296">
    <property type="entry name" value="Glyco_trans_1"/>
</dbReference>
<name>A0A5B7TRE8_9FLAO</name>
<dbReference type="AlphaFoldDB" id="A0A5B7TRE8"/>
<protein>
    <recommendedName>
        <fullName evidence="1">Glycosyl transferase family 1 domain-containing protein</fullName>
    </recommendedName>
</protein>
<reference evidence="2 3" key="1">
    <citation type="submission" date="2019-05" db="EMBL/GenBank/DDBJ databases">
        <title>Algicella ahnfeltiae gen. nov., sp. nov., a novel marine bacterium of the family Flavobacteriaceae isolated from a red alga.</title>
        <authorList>
            <person name="Nedashkovskaya O.I."/>
            <person name="Kukhlevskiy A.D."/>
            <person name="Kim S.-G."/>
            <person name="Zhukova N.V."/>
            <person name="Mikhailov V.V."/>
        </authorList>
    </citation>
    <scope>NUCLEOTIDE SEQUENCE [LARGE SCALE GENOMIC DNA]</scope>
    <source>
        <strain evidence="2 3">10Alg115</strain>
    </source>
</reference>
<accession>A0A5B7TRE8</accession>
<dbReference type="SUPFAM" id="SSF53756">
    <property type="entry name" value="UDP-Glycosyltransferase/glycogen phosphorylase"/>
    <property type="match status" value="1"/>
</dbReference>
<proteinExistence type="predicted"/>
<dbReference type="KEGG" id="fbe:FF125_10375"/>
<dbReference type="Pfam" id="PF00534">
    <property type="entry name" value="Glycos_transf_1"/>
    <property type="match status" value="1"/>
</dbReference>
<evidence type="ECO:0000313" key="3">
    <source>
        <dbReference type="Proteomes" id="UP000306229"/>
    </source>
</evidence>
<dbReference type="OrthoDB" id="9790710at2"/>